<accession>A0AAD6BBU5</accession>
<feature type="region of interest" description="Disordered" evidence="1">
    <location>
        <begin position="17"/>
        <end position="78"/>
    </location>
</feature>
<dbReference type="AlphaFoldDB" id="A0AAD6BBU5"/>
<comment type="caution">
    <text evidence="2">The sequence shown here is derived from an EMBL/GenBank/DDBJ whole genome shotgun (WGS) entry which is preliminary data.</text>
</comment>
<proteinExistence type="predicted"/>
<feature type="compositionally biased region" description="Basic and acidic residues" evidence="1">
    <location>
        <begin position="18"/>
        <end position="30"/>
    </location>
</feature>
<dbReference type="Proteomes" id="UP001219934">
    <property type="component" value="Unassembled WGS sequence"/>
</dbReference>
<feature type="non-terminal residue" evidence="2">
    <location>
        <position position="127"/>
    </location>
</feature>
<organism evidence="2 3">
    <name type="scientific">Pogonophryne albipinna</name>
    <dbReference type="NCBI Taxonomy" id="1090488"/>
    <lineage>
        <taxon>Eukaryota</taxon>
        <taxon>Metazoa</taxon>
        <taxon>Chordata</taxon>
        <taxon>Craniata</taxon>
        <taxon>Vertebrata</taxon>
        <taxon>Euteleostomi</taxon>
        <taxon>Actinopterygii</taxon>
        <taxon>Neopterygii</taxon>
        <taxon>Teleostei</taxon>
        <taxon>Neoteleostei</taxon>
        <taxon>Acanthomorphata</taxon>
        <taxon>Eupercaria</taxon>
        <taxon>Perciformes</taxon>
        <taxon>Notothenioidei</taxon>
        <taxon>Pogonophryne</taxon>
    </lineage>
</organism>
<evidence type="ECO:0000313" key="2">
    <source>
        <dbReference type="EMBL" id="KAJ4941818.1"/>
    </source>
</evidence>
<name>A0AAD6BBU5_9TELE</name>
<evidence type="ECO:0000313" key="3">
    <source>
        <dbReference type="Proteomes" id="UP001219934"/>
    </source>
</evidence>
<gene>
    <name evidence="2" type="ORF">JOQ06_011692</name>
</gene>
<feature type="region of interest" description="Disordered" evidence="1">
    <location>
        <begin position="106"/>
        <end position="127"/>
    </location>
</feature>
<evidence type="ECO:0000256" key="1">
    <source>
        <dbReference type="SAM" id="MobiDB-lite"/>
    </source>
</evidence>
<reference evidence="2" key="1">
    <citation type="submission" date="2022-11" db="EMBL/GenBank/DDBJ databases">
        <title>Chromosome-level genome of Pogonophryne albipinna.</title>
        <authorList>
            <person name="Jo E."/>
        </authorList>
    </citation>
    <scope>NUCLEOTIDE SEQUENCE</scope>
    <source>
        <strain evidence="2">SGF0006</strain>
        <tissue evidence="2">Muscle</tissue>
    </source>
</reference>
<feature type="compositionally biased region" description="Polar residues" evidence="1">
    <location>
        <begin position="64"/>
        <end position="78"/>
    </location>
</feature>
<dbReference type="EMBL" id="JAPTMU010000006">
    <property type="protein sequence ID" value="KAJ4941818.1"/>
    <property type="molecule type" value="Genomic_DNA"/>
</dbReference>
<protein>
    <submittedName>
        <fullName evidence="2">Uncharacterized protein</fullName>
    </submittedName>
</protein>
<feature type="compositionally biased region" description="Polar residues" evidence="1">
    <location>
        <begin position="42"/>
        <end position="53"/>
    </location>
</feature>
<sequence length="127" mass="14065">MAGIAATVISLWEGGAEQMEREKEWEEAAERVGSNHPHARYVTNSRASSSSLHATGDRYPAPGQRTTSRSQTNKLHSSCQYSLRRSSAIDWMRSYLSDRVQCVRHSLLSLEKTPPTTPDGRSATGCQ</sequence>
<keyword evidence="3" id="KW-1185">Reference proteome</keyword>